<protein>
    <submittedName>
        <fullName evidence="1">Uncharacterized protein</fullName>
    </submittedName>
</protein>
<dbReference type="AlphaFoldDB" id="X1M6F6"/>
<evidence type="ECO:0000313" key="1">
    <source>
        <dbReference type="EMBL" id="GAI13656.1"/>
    </source>
</evidence>
<name>X1M6F6_9ZZZZ</name>
<accession>X1M6F6</accession>
<organism evidence="1">
    <name type="scientific">marine sediment metagenome</name>
    <dbReference type="NCBI Taxonomy" id="412755"/>
    <lineage>
        <taxon>unclassified sequences</taxon>
        <taxon>metagenomes</taxon>
        <taxon>ecological metagenomes</taxon>
    </lineage>
</organism>
<reference evidence="1" key="1">
    <citation type="journal article" date="2014" name="Front. Microbiol.">
        <title>High frequency of phylogenetically diverse reductive dehalogenase-homologous genes in deep subseafloor sedimentary metagenomes.</title>
        <authorList>
            <person name="Kawai M."/>
            <person name="Futagami T."/>
            <person name="Toyoda A."/>
            <person name="Takaki Y."/>
            <person name="Nishi S."/>
            <person name="Hori S."/>
            <person name="Arai W."/>
            <person name="Tsubouchi T."/>
            <person name="Morono Y."/>
            <person name="Uchiyama I."/>
            <person name="Ito T."/>
            <person name="Fujiyama A."/>
            <person name="Inagaki F."/>
            <person name="Takami H."/>
        </authorList>
    </citation>
    <scope>NUCLEOTIDE SEQUENCE</scope>
    <source>
        <strain evidence="1">Expedition CK06-06</strain>
    </source>
</reference>
<comment type="caution">
    <text evidence="1">The sequence shown here is derived from an EMBL/GenBank/DDBJ whole genome shotgun (WGS) entry which is preliminary data.</text>
</comment>
<feature type="non-terminal residue" evidence="1">
    <location>
        <position position="1"/>
    </location>
</feature>
<sequence>YLEIPYSKDLEKIRIDPTNIESDCYIEKMEFYN</sequence>
<gene>
    <name evidence="1" type="ORF">S06H3_20375</name>
</gene>
<proteinExistence type="predicted"/>
<dbReference type="EMBL" id="BARV01010546">
    <property type="protein sequence ID" value="GAI13656.1"/>
    <property type="molecule type" value="Genomic_DNA"/>
</dbReference>